<keyword evidence="9" id="KW-1185">Reference proteome</keyword>
<dbReference type="EMBL" id="RJSF01000019">
    <property type="protein sequence ID" value="RNM15735.1"/>
    <property type="molecule type" value="Genomic_DNA"/>
</dbReference>
<dbReference type="Gene3D" id="2.60.120.10">
    <property type="entry name" value="Jelly Rolls"/>
    <property type="match status" value="1"/>
</dbReference>
<dbReference type="Proteomes" id="UP000279994">
    <property type="component" value="Unassembled WGS sequence"/>
</dbReference>
<dbReference type="OrthoDB" id="180043at2"/>
<feature type="transmembrane region" description="Helical" evidence="6">
    <location>
        <begin position="50"/>
        <end position="72"/>
    </location>
</feature>
<name>A0A3N0GTD8_9ACTN</name>
<feature type="transmembrane region" description="Helical" evidence="6">
    <location>
        <begin position="259"/>
        <end position="281"/>
    </location>
</feature>
<dbReference type="PROSITE" id="PS00888">
    <property type="entry name" value="CNMP_BINDING_1"/>
    <property type="match status" value="1"/>
</dbReference>
<dbReference type="SMART" id="SM00100">
    <property type="entry name" value="cNMP"/>
    <property type="match status" value="1"/>
</dbReference>
<dbReference type="SUPFAM" id="SSF103473">
    <property type="entry name" value="MFS general substrate transporter"/>
    <property type="match status" value="1"/>
</dbReference>
<dbReference type="PROSITE" id="PS00889">
    <property type="entry name" value="CNMP_BINDING_2"/>
    <property type="match status" value="1"/>
</dbReference>
<feature type="transmembrane region" description="Helical" evidence="6">
    <location>
        <begin position="78"/>
        <end position="98"/>
    </location>
</feature>
<dbReference type="CDD" id="cd00038">
    <property type="entry name" value="CAP_ED"/>
    <property type="match status" value="1"/>
</dbReference>
<feature type="transmembrane region" description="Helical" evidence="6">
    <location>
        <begin position="189"/>
        <end position="214"/>
    </location>
</feature>
<evidence type="ECO:0000313" key="9">
    <source>
        <dbReference type="Proteomes" id="UP000279994"/>
    </source>
</evidence>
<evidence type="ECO:0000256" key="2">
    <source>
        <dbReference type="ARBA" id="ARBA00022475"/>
    </source>
</evidence>
<dbReference type="Gene3D" id="1.20.1250.20">
    <property type="entry name" value="MFS general substrate transporter like domains"/>
    <property type="match status" value="2"/>
</dbReference>
<reference evidence="8 9" key="1">
    <citation type="submission" date="2018-11" db="EMBL/GenBank/DDBJ databases">
        <authorList>
            <person name="Li F."/>
        </authorList>
    </citation>
    <scope>NUCLEOTIDE SEQUENCE [LARGE SCALE GENOMIC DNA]</scope>
    <source>
        <strain evidence="8 9">Gsoil 818</strain>
    </source>
</reference>
<dbReference type="InterPro" id="IPR018490">
    <property type="entry name" value="cNMP-bd_dom_sf"/>
</dbReference>
<evidence type="ECO:0000256" key="3">
    <source>
        <dbReference type="ARBA" id="ARBA00022692"/>
    </source>
</evidence>
<dbReference type="PANTHER" id="PTHR23513:SF18">
    <property type="entry name" value="INTEGRAL MEMBRANE PROTEIN"/>
    <property type="match status" value="1"/>
</dbReference>
<dbReference type="GO" id="GO:0005886">
    <property type="term" value="C:plasma membrane"/>
    <property type="evidence" value="ECO:0007669"/>
    <property type="project" value="UniProtKB-SubCell"/>
</dbReference>
<accession>A0A3N0GTD8</accession>
<keyword evidence="3 6" id="KW-0812">Transmembrane</keyword>
<feature type="transmembrane region" description="Helical" evidence="6">
    <location>
        <begin position="379"/>
        <end position="401"/>
    </location>
</feature>
<keyword evidence="5 6" id="KW-0472">Membrane</keyword>
<feature type="transmembrane region" description="Helical" evidence="6">
    <location>
        <begin position="293"/>
        <end position="314"/>
    </location>
</feature>
<sequence length="572" mass="58534">MRGRRTLPTFAGRAMVRRGRAGGRRTGKATAVSGGGLAALRRPDIRRLELGWGMSLAGTFGYTVAMLAYAYAEGGPTLVALYGVASTVPGALLTPVLMSLTDRVGGATMLTATTATRTLLVTLAGGLALAHFPAYAVVGLVAAAHSLSATFRPTQATLLPWLARTPAELTAATVTATMAENLAALLGPILAGTVLALADAATALLVSAGCLLLASLSVRGLDDPPAERAAHQPRRQGVLRDAAAGALALMRIGRPAGMVVLAFAQTFVRGALLVLLVVLALDTLSLGDDSIGWLNAAIGLGGLVGAAAASRLVGLHNLGRCFVAGVAGWGVGVLALSGAPTGVVAFAALVLVGLANAFQDAPAFILMPRLLGHEVAGRALGAFELVVMAGMASGSLVAPALADLWGVRTALLVIGSALVVLAVAYAAPFASIDREMPQAAPEVALLREVPVFAPLPLVVMEQLALEVEQHLHGDGETVVREGEPGECFYVVVEGRAAVSVAGESRPDLGPGDGFGEIALLRGVPRTATVTARGPLRLLSVRREQFLRDVSRNAVSSEEAEALARRRLAKDPP</sequence>
<comment type="caution">
    <text evidence="8">The sequence shown here is derived from an EMBL/GenBank/DDBJ whole genome shotgun (WGS) entry which is preliminary data.</text>
</comment>
<dbReference type="CDD" id="cd06173">
    <property type="entry name" value="MFS_MefA_like"/>
    <property type="match status" value="1"/>
</dbReference>
<evidence type="ECO:0000256" key="6">
    <source>
        <dbReference type="SAM" id="Phobius"/>
    </source>
</evidence>
<keyword evidence="2" id="KW-1003">Cell membrane</keyword>
<evidence type="ECO:0000313" key="8">
    <source>
        <dbReference type="EMBL" id="RNM15735.1"/>
    </source>
</evidence>
<dbReference type="SUPFAM" id="SSF51206">
    <property type="entry name" value="cAMP-binding domain-like"/>
    <property type="match status" value="1"/>
</dbReference>
<dbReference type="AlphaFoldDB" id="A0A3N0GTD8"/>
<feature type="transmembrane region" description="Helical" evidence="6">
    <location>
        <begin position="407"/>
        <end position="427"/>
    </location>
</feature>
<evidence type="ECO:0000256" key="4">
    <source>
        <dbReference type="ARBA" id="ARBA00022989"/>
    </source>
</evidence>
<protein>
    <submittedName>
        <fullName evidence="8">MFS transporter</fullName>
    </submittedName>
</protein>
<dbReference type="Pfam" id="PF00027">
    <property type="entry name" value="cNMP_binding"/>
    <property type="match status" value="1"/>
</dbReference>
<dbReference type="PROSITE" id="PS50042">
    <property type="entry name" value="CNMP_BINDING_3"/>
    <property type="match status" value="1"/>
</dbReference>
<dbReference type="InterPro" id="IPR011701">
    <property type="entry name" value="MFS"/>
</dbReference>
<dbReference type="InterPro" id="IPR018488">
    <property type="entry name" value="cNMP-bd_CS"/>
</dbReference>
<feature type="domain" description="Cyclic nucleotide-binding" evidence="7">
    <location>
        <begin position="451"/>
        <end position="547"/>
    </location>
</feature>
<comment type="subcellular location">
    <subcellularLocation>
        <location evidence="1">Cell membrane</location>
        <topology evidence="1">Multi-pass membrane protein</topology>
    </subcellularLocation>
</comment>
<keyword evidence="4 6" id="KW-1133">Transmembrane helix</keyword>
<gene>
    <name evidence="8" type="ORF">EFL26_05995</name>
</gene>
<organism evidence="8 9">
    <name type="scientific">Nocardioides pocheonensis</name>
    <dbReference type="NCBI Taxonomy" id="661485"/>
    <lineage>
        <taxon>Bacteria</taxon>
        <taxon>Bacillati</taxon>
        <taxon>Actinomycetota</taxon>
        <taxon>Actinomycetes</taxon>
        <taxon>Propionibacteriales</taxon>
        <taxon>Nocardioidaceae</taxon>
        <taxon>Nocardioides</taxon>
    </lineage>
</organism>
<feature type="transmembrane region" description="Helical" evidence="6">
    <location>
        <begin position="119"/>
        <end position="144"/>
    </location>
</feature>
<dbReference type="InterPro" id="IPR014710">
    <property type="entry name" value="RmlC-like_jellyroll"/>
</dbReference>
<proteinExistence type="predicted"/>
<dbReference type="GO" id="GO:0022857">
    <property type="term" value="F:transmembrane transporter activity"/>
    <property type="evidence" value="ECO:0007669"/>
    <property type="project" value="InterPro"/>
</dbReference>
<evidence type="ECO:0000259" key="7">
    <source>
        <dbReference type="PROSITE" id="PS50042"/>
    </source>
</evidence>
<dbReference type="InterPro" id="IPR036259">
    <property type="entry name" value="MFS_trans_sf"/>
</dbReference>
<dbReference type="PRINTS" id="PR00103">
    <property type="entry name" value="CAMPKINASE"/>
</dbReference>
<dbReference type="PANTHER" id="PTHR23513">
    <property type="entry name" value="INTEGRAL MEMBRANE EFFLUX PROTEIN-RELATED"/>
    <property type="match status" value="1"/>
</dbReference>
<dbReference type="Pfam" id="PF07690">
    <property type="entry name" value="MFS_1"/>
    <property type="match status" value="1"/>
</dbReference>
<evidence type="ECO:0000256" key="5">
    <source>
        <dbReference type="ARBA" id="ARBA00023136"/>
    </source>
</evidence>
<dbReference type="InterPro" id="IPR000595">
    <property type="entry name" value="cNMP-bd_dom"/>
</dbReference>
<evidence type="ECO:0000256" key="1">
    <source>
        <dbReference type="ARBA" id="ARBA00004651"/>
    </source>
</evidence>